<reference evidence="2 3" key="1">
    <citation type="submission" date="2020-02" db="EMBL/GenBank/DDBJ databases">
        <authorList>
            <person name="Ma Q."/>
            <person name="Huang Y."/>
            <person name="Song X."/>
            <person name="Pei D."/>
        </authorList>
    </citation>
    <scope>NUCLEOTIDE SEQUENCE [LARGE SCALE GENOMIC DNA]</scope>
    <source>
        <strain evidence="2">Sxm20200214</strain>
        <tissue evidence="2">Leaf</tissue>
    </source>
</reference>
<organism evidence="2 3">
    <name type="scientific">Brassica carinata</name>
    <name type="common">Ethiopian mustard</name>
    <name type="synonym">Abyssinian cabbage</name>
    <dbReference type="NCBI Taxonomy" id="52824"/>
    <lineage>
        <taxon>Eukaryota</taxon>
        <taxon>Viridiplantae</taxon>
        <taxon>Streptophyta</taxon>
        <taxon>Embryophyta</taxon>
        <taxon>Tracheophyta</taxon>
        <taxon>Spermatophyta</taxon>
        <taxon>Magnoliopsida</taxon>
        <taxon>eudicotyledons</taxon>
        <taxon>Gunneridae</taxon>
        <taxon>Pentapetalae</taxon>
        <taxon>rosids</taxon>
        <taxon>malvids</taxon>
        <taxon>Brassicales</taxon>
        <taxon>Brassicaceae</taxon>
        <taxon>Brassiceae</taxon>
        <taxon>Brassica</taxon>
    </lineage>
</organism>
<accession>A0A8X7R479</accession>
<evidence type="ECO:0000313" key="3">
    <source>
        <dbReference type="Proteomes" id="UP000886595"/>
    </source>
</evidence>
<evidence type="ECO:0000256" key="1">
    <source>
        <dbReference type="SAM" id="MobiDB-lite"/>
    </source>
</evidence>
<protein>
    <submittedName>
        <fullName evidence="2">Uncharacterized protein</fullName>
    </submittedName>
</protein>
<sequence length="109" mass="12416">MSATSEDVSVKLFFVHYVSVESSNTTPQAAWQIAQPPASGTNPMDGATKGMDVDQPTPPSFGDEEKSRKHPWSDCWKYYKSSFPPSFLFLHYKLYAITLFRRLCFSYFS</sequence>
<proteinExistence type="predicted"/>
<keyword evidence="3" id="KW-1185">Reference proteome</keyword>
<feature type="region of interest" description="Disordered" evidence="1">
    <location>
        <begin position="34"/>
        <end position="69"/>
    </location>
</feature>
<gene>
    <name evidence="2" type="ORF">Bca52824_052183</name>
</gene>
<comment type="caution">
    <text evidence="2">The sequence shown here is derived from an EMBL/GenBank/DDBJ whole genome shotgun (WGS) entry which is preliminary data.</text>
</comment>
<dbReference type="Proteomes" id="UP000886595">
    <property type="component" value="Unassembled WGS sequence"/>
</dbReference>
<evidence type="ECO:0000313" key="2">
    <source>
        <dbReference type="EMBL" id="KAG2280963.1"/>
    </source>
</evidence>
<dbReference type="EMBL" id="JAAMPC010000011">
    <property type="protein sequence ID" value="KAG2280963.1"/>
    <property type="molecule type" value="Genomic_DNA"/>
</dbReference>
<dbReference type="AlphaFoldDB" id="A0A8X7R479"/>
<name>A0A8X7R479_BRACI</name>